<organism evidence="1 2">
    <name type="scientific">Georgenia subflava</name>
    <dbReference type="NCBI Taxonomy" id="1622177"/>
    <lineage>
        <taxon>Bacteria</taxon>
        <taxon>Bacillati</taxon>
        <taxon>Actinomycetota</taxon>
        <taxon>Actinomycetes</taxon>
        <taxon>Micrococcales</taxon>
        <taxon>Bogoriellaceae</taxon>
        <taxon>Georgenia</taxon>
    </lineage>
</organism>
<dbReference type="SUPFAM" id="SSF143011">
    <property type="entry name" value="RelE-like"/>
    <property type="match status" value="1"/>
</dbReference>
<evidence type="ECO:0000313" key="2">
    <source>
        <dbReference type="Proteomes" id="UP000437709"/>
    </source>
</evidence>
<dbReference type="Gene3D" id="3.30.2310.20">
    <property type="entry name" value="RelE-like"/>
    <property type="match status" value="1"/>
</dbReference>
<protein>
    <submittedName>
        <fullName evidence="1">Plasmid maintenance system killer protein</fullName>
    </submittedName>
</protein>
<name>A0A6N7EGJ6_9MICO</name>
<reference evidence="1 2" key="1">
    <citation type="submission" date="2019-10" db="EMBL/GenBank/DDBJ databases">
        <title>Georgenia wutianyii sp. nov. and Georgenia yuyongxinii sp. nov. isolated from plateau pika (Ochotona curzoniae) in the Qinghai-Tibet plateau of China.</title>
        <authorList>
            <person name="Tian Z."/>
        </authorList>
    </citation>
    <scope>NUCLEOTIDE SEQUENCE [LARGE SCALE GENOMIC DNA]</scope>
    <source>
        <strain evidence="1 2">JCM 19765</strain>
    </source>
</reference>
<comment type="caution">
    <text evidence="1">The sequence shown here is derived from an EMBL/GenBank/DDBJ whole genome shotgun (WGS) entry which is preliminary data.</text>
</comment>
<keyword evidence="2" id="KW-1185">Reference proteome</keyword>
<gene>
    <name evidence="1" type="ORF">GB881_04380</name>
</gene>
<sequence length="103" mass="11602">MQVRYDDKSLERLCTDEREMKRKRADIARKLPLRIKALEAAPNVGALRQFDPLGNWHPLTGNRVGTWAGSVSRNHRIIIRPEGGNPGVESVTVTVLEAGEDYH</sequence>
<dbReference type="Proteomes" id="UP000437709">
    <property type="component" value="Unassembled WGS sequence"/>
</dbReference>
<dbReference type="AlphaFoldDB" id="A0A6N7EGJ6"/>
<dbReference type="InterPro" id="IPR035093">
    <property type="entry name" value="RelE/ParE_toxin_dom_sf"/>
</dbReference>
<proteinExistence type="predicted"/>
<accession>A0A6N7EGJ6</accession>
<dbReference type="EMBL" id="WHPC01000009">
    <property type="protein sequence ID" value="MPV36293.1"/>
    <property type="molecule type" value="Genomic_DNA"/>
</dbReference>
<dbReference type="OrthoDB" id="9801102at2"/>
<evidence type="ECO:0000313" key="1">
    <source>
        <dbReference type="EMBL" id="MPV36293.1"/>
    </source>
</evidence>